<feature type="region of interest" description="Disordered" evidence="2">
    <location>
        <begin position="73"/>
        <end position="97"/>
    </location>
</feature>
<feature type="compositionally biased region" description="Basic and acidic residues" evidence="2">
    <location>
        <begin position="130"/>
        <end position="148"/>
    </location>
</feature>
<reference evidence="3 4" key="1">
    <citation type="journal article" date="2021" name="Commun. Biol.">
        <title>The genome of Shorea leprosula (Dipterocarpaceae) highlights the ecological relevance of drought in aseasonal tropical rainforests.</title>
        <authorList>
            <person name="Ng K.K.S."/>
            <person name="Kobayashi M.J."/>
            <person name="Fawcett J.A."/>
            <person name="Hatakeyama M."/>
            <person name="Paape T."/>
            <person name="Ng C.H."/>
            <person name="Ang C.C."/>
            <person name="Tnah L.H."/>
            <person name="Lee C.T."/>
            <person name="Nishiyama T."/>
            <person name="Sese J."/>
            <person name="O'Brien M.J."/>
            <person name="Copetti D."/>
            <person name="Mohd Noor M.I."/>
            <person name="Ong R.C."/>
            <person name="Putra M."/>
            <person name="Sireger I.Z."/>
            <person name="Indrioko S."/>
            <person name="Kosugi Y."/>
            <person name="Izuno A."/>
            <person name="Isagi Y."/>
            <person name="Lee S.L."/>
            <person name="Shimizu K.K."/>
        </authorList>
    </citation>
    <scope>NUCLEOTIDE SEQUENCE [LARGE SCALE GENOMIC DNA]</scope>
    <source>
        <strain evidence="3">214</strain>
    </source>
</reference>
<comment type="caution">
    <text evidence="3">The sequence shown here is derived from an EMBL/GenBank/DDBJ whole genome shotgun (WGS) entry which is preliminary data.</text>
</comment>
<keyword evidence="4" id="KW-1185">Reference proteome</keyword>
<evidence type="ECO:0000256" key="2">
    <source>
        <dbReference type="SAM" id="MobiDB-lite"/>
    </source>
</evidence>
<name>A0AAV5LZZ9_9ROSI</name>
<feature type="region of interest" description="Disordered" evidence="2">
    <location>
        <begin position="122"/>
        <end position="151"/>
    </location>
</feature>
<feature type="coiled-coil region" evidence="1">
    <location>
        <begin position="186"/>
        <end position="220"/>
    </location>
</feature>
<gene>
    <name evidence="3" type="ORF">SLEP1_g50426</name>
</gene>
<evidence type="ECO:0000256" key="1">
    <source>
        <dbReference type="SAM" id="Coils"/>
    </source>
</evidence>
<accession>A0AAV5LZZ9</accession>
<evidence type="ECO:0000313" key="4">
    <source>
        <dbReference type="Proteomes" id="UP001054252"/>
    </source>
</evidence>
<dbReference type="AlphaFoldDB" id="A0AAV5LZZ9"/>
<keyword evidence="1" id="KW-0175">Coiled coil</keyword>
<proteinExistence type="predicted"/>
<organism evidence="3 4">
    <name type="scientific">Rubroshorea leprosula</name>
    <dbReference type="NCBI Taxonomy" id="152421"/>
    <lineage>
        <taxon>Eukaryota</taxon>
        <taxon>Viridiplantae</taxon>
        <taxon>Streptophyta</taxon>
        <taxon>Embryophyta</taxon>
        <taxon>Tracheophyta</taxon>
        <taxon>Spermatophyta</taxon>
        <taxon>Magnoliopsida</taxon>
        <taxon>eudicotyledons</taxon>
        <taxon>Gunneridae</taxon>
        <taxon>Pentapetalae</taxon>
        <taxon>rosids</taxon>
        <taxon>malvids</taxon>
        <taxon>Malvales</taxon>
        <taxon>Dipterocarpaceae</taxon>
        <taxon>Rubroshorea</taxon>
    </lineage>
</organism>
<dbReference type="Proteomes" id="UP001054252">
    <property type="component" value="Unassembled WGS sequence"/>
</dbReference>
<dbReference type="EMBL" id="BPVZ01000165">
    <property type="protein sequence ID" value="GKV43088.1"/>
    <property type="molecule type" value="Genomic_DNA"/>
</dbReference>
<protein>
    <submittedName>
        <fullName evidence="3">Uncharacterized protein</fullName>
    </submittedName>
</protein>
<feature type="compositionally biased region" description="Basic and acidic residues" evidence="2">
    <location>
        <begin position="81"/>
        <end position="94"/>
    </location>
</feature>
<evidence type="ECO:0000313" key="3">
    <source>
        <dbReference type="EMBL" id="GKV43088.1"/>
    </source>
</evidence>
<sequence>MVEEEEKEIPLNIMEVEGNGDRCYDPNLGIVSEVREYESELGSRNSLRGLVAEMKGFLNAAGGLAILKKPRLKSKTSTVQRPERMRRSSEEVSKEVAPLQRKKMKVVEPEARGDEVVEFIPRPSPVEVDPEVREREEDEVRGPSKGKELIPPPLFQKSLFEAMNITGAKRFLNATLLEVDRSASWVNALAQEHKESVRDRANLQRQCEELQKEKEELQRKNQ</sequence>